<reference evidence="3" key="1">
    <citation type="journal article" date="2019" name="Int. J. Syst. Evol. Microbiol.">
        <title>The Global Catalogue of Microorganisms (GCM) 10K type strain sequencing project: providing services to taxonomists for standard genome sequencing and annotation.</title>
        <authorList>
            <consortium name="The Broad Institute Genomics Platform"/>
            <consortium name="The Broad Institute Genome Sequencing Center for Infectious Disease"/>
            <person name="Wu L."/>
            <person name="Ma J."/>
        </authorList>
    </citation>
    <scope>NUCLEOTIDE SEQUENCE [LARGE SCALE GENOMIC DNA]</scope>
    <source>
        <strain evidence="3">JCM 31486</strain>
    </source>
</reference>
<dbReference type="InterPro" id="IPR050708">
    <property type="entry name" value="T6SS_VgrG/RHS"/>
</dbReference>
<feature type="domain" description="Insecticide toxin TcdB middle/N-terminal" evidence="1">
    <location>
        <begin position="3"/>
        <end position="128"/>
    </location>
</feature>
<sequence length="682" mass="75330">LALRDVNGDGYADQVRSTRDSELVVAENRTGRTNLLKSVSRPLGGRFELDYTRDGNTTDLPQSRYVLTSTRLFDGHPGDGQDVQLFTYHYQNGRYDRLERTFLGYGRVLVEQRDPGAGDAVFRTATTDYRNDSYYVRGLEARTITTDASGRPFTEKVNTYTLRDISTGKPADPRSTTATVFPLLSRSEQRFYEGQPTVGKSTYSEFDYDEFGNKTRIFDAADAGTADDVETRVGFSATDAACRTTNIVGAANTVLVTAVASKTVMRSRQSTVDCKTGNVTQVRDLLADGSKAVSDMEYLANGNLKAVTGPANKAGQRYRLDYGYDPVVGIYIETIVDSFNLRTVTTHNYKYGLPESTVDENFQRVHFNYDRVGRLDFVAGPNEIPDNRETIGFEYHPEAPVPYAVSRHIDNTATGTRDDTIDTIQFVDGLDRSIQTKKDASVPPEPGAAPEPVMTVSGRQVYDFLGRPVEQSYPVTEPKGDNNYTFNPAVDPVQPTRMDYDVLDRPTRVTLPNNTVSTTAYGFGPDRSGATQFEAVSTDANGKPRRVYTDLRKVTTSVKEFNPTAGQPVIWTSYGYDPIGQITSVTDDRGNVTKAAYDNLGRRTVLDSPDSGKTETGYDLAGNVITKVTANLRGKKKAIEYDYDFTRLTAVRYPVFTGNNVTYTYGALGAPENGAGRITQIR</sequence>
<dbReference type="InterPro" id="IPR006530">
    <property type="entry name" value="YD"/>
</dbReference>
<dbReference type="PANTHER" id="PTHR32305:SF15">
    <property type="entry name" value="PROTEIN RHSA-RELATED"/>
    <property type="match status" value="1"/>
</dbReference>
<dbReference type="PANTHER" id="PTHR32305">
    <property type="match status" value="1"/>
</dbReference>
<proteinExistence type="predicted"/>
<organism evidence="2 3">
    <name type="scientific">Kibdelosporangium lantanae</name>
    <dbReference type="NCBI Taxonomy" id="1497396"/>
    <lineage>
        <taxon>Bacteria</taxon>
        <taxon>Bacillati</taxon>
        <taxon>Actinomycetota</taxon>
        <taxon>Actinomycetes</taxon>
        <taxon>Pseudonocardiales</taxon>
        <taxon>Pseudonocardiaceae</taxon>
        <taxon>Kibdelosporangium</taxon>
    </lineage>
</organism>
<dbReference type="Gene3D" id="2.180.10.10">
    <property type="entry name" value="RHS repeat-associated core"/>
    <property type="match status" value="1"/>
</dbReference>
<dbReference type="InterPro" id="IPR022045">
    <property type="entry name" value="TcdB_toxin_mid/N"/>
</dbReference>
<evidence type="ECO:0000259" key="1">
    <source>
        <dbReference type="Pfam" id="PF12256"/>
    </source>
</evidence>
<evidence type="ECO:0000313" key="3">
    <source>
        <dbReference type="Proteomes" id="UP001597045"/>
    </source>
</evidence>
<dbReference type="Proteomes" id="UP001597045">
    <property type="component" value="Unassembled WGS sequence"/>
</dbReference>
<feature type="non-terminal residue" evidence="2">
    <location>
        <position position="682"/>
    </location>
</feature>
<comment type="caution">
    <text evidence="2">The sequence shown here is derived from an EMBL/GenBank/DDBJ whole genome shotgun (WGS) entry which is preliminary data.</text>
</comment>
<dbReference type="NCBIfam" id="TIGR01643">
    <property type="entry name" value="YD_repeat_2x"/>
    <property type="match status" value="1"/>
</dbReference>
<dbReference type="Pfam" id="PF12256">
    <property type="entry name" value="TcdB_toxin_midN"/>
    <property type="match status" value="1"/>
</dbReference>
<protein>
    <submittedName>
        <fullName evidence="2">Toxin TcdB middle/N-terminal domain-containing protein</fullName>
    </submittedName>
</protein>
<dbReference type="EMBL" id="JBHTIS010000589">
    <property type="protein sequence ID" value="MFD1046275.1"/>
    <property type="molecule type" value="Genomic_DNA"/>
</dbReference>
<keyword evidence="3" id="KW-1185">Reference proteome</keyword>
<gene>
    <name evidence="2" type="ORF">ACFQ1S_12270</name>
</gene>
<dbReference type="InterPro" id="IPR031325">
    <property type="entry name" value="RHS_repeat"/>
</dbReference>
<accession>A0ABW3M6E6</accession>
<name>A0ABW3M6E6_9PSEU</name>
<evidence type="ECO:0000313" key="2">
    <source>
        <dbReference type="EMBL" id="MFD1046275.1"/>
    </source>
</evidence>
<feature type="non-terminal residue" evidence="2">
    <location>
        <position position="1"/>
    </location>
</feature>
<dbReference type="Pfam" id="PF05593">
    <property type="entry name" value="RHS_repeat"/>
    <property type="match status" value="1"/>
</dbReference>